<keyword evidence="2" id="KW-1185">Reference proteome</keyword>
<gene>
    <name evidence="3" type="primary">LOC111111203</name>
</gene>
<dbReference type="AlphaFoldDB" id="A0A8B8BKA7"/>
<dbReference type="OrthoDB" id="6060719at2759"/>
<feature type="region of interest" description="Disordered" evidence="1">
    <location>
        <begin position="96"/>
        <end position="187"/>
    </location>
</feature>
<sequence>MDLVISHPVIKDKGIRNIYSGLHDHHLVGPRSCDTGQKQIKEDINHVHAMEKFRRSQLEYIPKFKTCLPKAPAYTVVNGNRIRKIVERLYSAGKRPQTTSVAGTEVSSSSGDHRNVRTVRFSGLKSASSTDSRTKQRAQSAAHPRALIIFPNMRSRRNCRSAKSSTGSVISDEKATRSESPTSCRSELTLDLSKLNRKKKRRPRTSVKSEGYPSVLSSISNCYSEKDQSHYQPSRQSLFEMIQDLYLDEDTD</sequence>
<dbReference type="GeneID" id="111111203"/>
<name>A0A8B8BKA7_CRAVI</name>
<dbReference type="KEGG" id="cvn:111111203"/>
<protein>
    <submittedName>
        <fullName evidence="3">Uncharacterized protein LOC111111203</fullName>
    </submittedName>
</protein>
<evidence type="ECO:0000256" key="1">
    <source>
        <dbReference type="SAM" id="MobiDB-lite"/>
    </source>
</evidence>
<evidence type="ECO:0000313" key="3">
    <source>
        <dbReference type="RefSeq" id="XP_022303738.1"/>
    </source>
</evidence>
<feature type="compositionally biased region" description="Polar residues" evidence="1">
    <location>
        <begin position="96"/>
        <end position="110"/>
    </location>
</feature>
<dbReference type="RefSeq" id="XP_022303738.1">
    <property type="nucleotide sequence ID" value="XM_022448030.1"/>
</dbReference>
<accession>A0A8B8BKA7</accession>
<reference evidence="3" key="1">
    <citation type="submission" date="2025-08" db="UniProtKB">
        <authorList>
            <consortium name="RefSeq"/>
        </authorList>
    </citation>
    <scope>IDENTIFICATION</scope>
    <source>
        <tissue evidence="3">Whole sample</tissue>
    </source>
</reference>
<dbReference type="Proteomes" id="UP000694844">
    <property type="component" value="Chromosome 9"/>
</dbReference>
<evidence type="ECO:0000313" key="2">
    <source>
        <dbReference type="Proteomes" id="UP000694844"/>
    </source>
</evidence>
<organism evidence="2 3">
    <name type="scientific">Crassostrea virginica</name>
    <name type="common">Eastern oyster</name>
    <dbReference type="NCBI Taxonomy" id="6565"/>
    <lineage>
        <taxon>Eukaryota</taxon>
        <taxon>Metazoa</taxon>
        <taxon>Spiralia</taxon>
        <taxon>Lophotrochozoa</taxon>
        <taxon>Mollusca</taxon>
        <taxon>Bivalvia</taxon>
        <taxon>Autobranchia</taxon>
        <taxon>Pteriomorphia</taxon>
        <taxon>Ostreida</taxon>
        <taxon>Ostreoidea</taxon>
        <taxon>Ostreidae</taxon>
        <taxon>Crassostrea</taxon>
    </lineage>
</organism>
<proteinExistence type="predicted"/>